<dbReference type="GO" id="GO:0005524">
    <property type="term" value="F:ATP binding"/>
    <property type="evidence" value="ECO:0007669"/>
    <property type="project" value="UniProtKB-UniRule"/>
</dbReference>
<dbReference type="AlphaFoldDB" id="A0A1W1VHQ8"/>
<organism evidence="13 14">
    <name type="scientific">Desulfonispora thiosulfatigenes DSM 11270</name>
    <dbReference type="NCBI Taxonomy" id="656914"/>
    <lineage>
        <taxon>Bacteria</taxon>
        <taxon>Bacillati</taxon>
        <taxon>Bacillota</taxon>
        <taxon>Clostridia</taxon>
        <taxon>Eubacteriales</taxon>
        <taxon>Peptococcaceae</taxon>
        <taxon>Desulfonispora</taxon>
    </lineage>
</organism>
<dbReference type="Gene3D" id="3.50.30.20">
    <property type="entry name" value="Carbamoyl-phosphate synthase small subunit, N-terminal domain"/>
    <property type="match status" value="1"/>
</dbReference>
<evidence type="ECO:0000313" key="13">
    <source>
        <dbReference type="EMBL" id="SMB92591.1"/>
    </source>
</evidence>
<dbReference type="SUPFAM" id="SSF52021">
    <property type="entry name" value="Carbamoyl phosphate synthetase, small subunit N-terminal domain"/>
    <property type="match status" value="1"/>
</dbReference>
<sequence>MSKGYIVLQDGKVFTGTGFGATGKSIGEIVFNTSMMGYQESLTDPASAGKIINFTYPLIGNYGVNFGDWESSRIFAHGVVVKEAAEIPSNWRSEQSLPELLKEHNIVGVEGVDTRAITKYIRSFGSMRAIVANDGTSVEELKEIVKSNQLTPGQENIKDTTTKSSYSLPGGVVRLVVMDFGIKSNVLRILQKNNCTINLVSADTSGSEILKSKPQGVILSNGPENNLNEESIINELKIIIEAGVPIFGIGVGHQLLAKALGATTYKLKFGHCGSGPVKEVITNKVYMTSQNNGFVVDANSLSEDIEVTYLNLNDNTVAGIRHKKLPIMSVQFHPEASPGPKDTEFIFQDFLSDLEKGGN</sequence>
<evidence type="ECO:0000259" key="12">
    <source>
        <dbReference type="SMART" id="SM01097"/>
    </source>
</evidence>
<comment type="function">
    <text evidence="11">Small subunit of the glutamine-dependent carbamoyl phosphate synthetase (CPSase). CPSase catalyzes the formation of carbamoyl phosphate from the ammonia moiety of glutamine, carbonate, and phosphate donated by ATP, constituting the first step of 2 biosynthetic pathways, one leading to arginine and/or urea and the other to pyrimidine nucleotides. The small subunit (glutamine amidotransferase) binds and cleaves glutamine to supply the large subunit with the substrate ammonia.</text>
</comment>
<dbReference type="Proteomes" id="UP000192731">
    <property type="component" value="Unassembled WGS sequence"/>
</dbReference>
<keyword evidence="11" id="KW-0055">Arginine biosynthesis</keyword>
<proteinExistence type="inferred from homology"/>
<evidence type="ECO:0000256" key="3">
    <source>
        <dbReference type="ARBA" id="ARBA00007800"/>
    </source>
</evidence>
<keyword evidence="11" id="KW-0028">Amino-acid biosynthesis</keyword>
<evidence type="ECO:0000256" key="11">
    <source>
        <dbReference type="HAMAP-Rule" id="MF_01209"/>
    </source>
</evidence>
<dbReference type="CDD" id="cd01744">
    <property type="entry name" value="GATase1_CPSase"/>
    <property type="match status" value="1"/>
</dbReference>
<accession>A0A1W1VHQ8</accession>
<feature type="region of interest" description="CPSase" evidence="11">
    <location>
        <begin position="1"/>
        <end position="173"/>
    </location>
</feature>
<comment type="catalytic activity">
    <reaction evidence="10 11">
        <text>L-glutamine + H2O = L-glutamate + NH4(+)</text>
        <dbReference type="Rhea" id="RHEA:15889"/>
        <dbReference type="ChEBI" id="CHEBI:15377"/>
        <dbReference type="ChEBI" id="CHEBI:28938"/>
        <dbReference type="ChEBI" id="CHEBI:29985"/>
        <dbReference type="ChEBI" id="CHEBI:58359"/>
    </reaction>
</comment>
<dbReference type="PANTHER" id="PTHR43418">
    <property type="entry name" value="MULTIFUNCTIONAL TRYPTOPHAN BIOSYNTHESIS PROTEIN-RELATED"/>
    <property type="match status" value="1"/>
</dbReference>
<keyword evidence="5 11" id="KW-0547">Nucleotide-binding</keyword>
<feature type="binding site" evidence="11">
    <location>
        <position position="291"/>
    </location>
    <ligand>
        <name>L-glutamine</name>
        <dbReference type="ChEBI" id="CHEBI:58359"/>
    </ligand>
</feature>
<dbReference type="GO" id="GO:0004359">
    <property type="term" value="F:glutaminase activity"/>
    <property type="evidence" value="ECO:0007669"/>
    <property type="project" value="RHEA"/>
</dbReference>
<dbReference type="PANTHER" id="PTHR43418:SF7">
    <property type="entry name" value="CARBAMOYL-PHOSPHATE SYNTHASE SMALL CHAIN"/>
    <property type="match status" value="1"/>
</dbReference>
<feature type="domain" description="Carbamoyl-phosphate synthase small subunit N-terminal" evidence="12">
    <location>
        <begin position="2"/>
        <end position="132"/>
    </location>
</feature>
<dbReference type="InterPro" id="IPR002474">
    <property type="entry name" value="CarbamoylP_synth_ssu_N"/>
</dbReference>
<dbReference type="FunFam" id="3.50.30.20:FF:000001">
    <property type="entry name" value="Carbamoyl-phosphate synthase small chain"/>
    <property type="match status" value="1"/>
</dbReference>
<evidence type="ECO:0000256" key="6">
    <source>
        <dbReference type="ARBA" id="ARBA00022840"/>
    </source>
</evidence>
<dbReference type="GO" id="GO:0004088">
    <property type="term" value="F:carbamoyl-phosphate synthase (glutamine-hydrolyzing) activity"/>
    <property type="evidence" value="ECO:0007669"/>
    <property type="project" value="UniProtKB-UniRule"/>
</dbReference>
<dbReference type="PRINTS" id="PR00099">
    <property type="entry name" value="CPSGATASE"/>
</dbReference>
<dbReference type="GO" id="GO:0006207">
    <property type="term" value="P:'de novo' pyrimidine nucleobase biosynthetic process"/>
    <property type="evidence" value="ECO:0007669"/>
    <property type="project" value="InterPro"/>
</dbReference>
<dbReference type="SUPFAM" id="SSF52317">
    <property type="entry name" value="Class I glutamine amidotransferase-like"/>
    <property type="match status" value="1"/>
</dbReference>
<evidence type="ECO:0000256" key="5">
    <source>
        <dbReference type="ARBA" id="ARBA00022741"/>
    </source>
</evidence>
<keyword evidence="14" id="KW-1185">Reference proteome</keyword>
<comment type="catalytic activity">
    <reaction evidence="9 11">
        <text>hydrogencarbonate + L-glutamine + 2 ATP + H2O = carbamoyl phosphate + L-glutamate + 2 ADP + phosphate + 2 H(+)</text>
        <dbReference type="Rhea" id="RHEA:18633"/>
        <dbReference type="ChEBI" id="CHEBI:15377"/>
        <dbReference type="ChEBI" id="CHEBI:15378"/>
        <dbReference type="ChEBI" id="CHEBI:17544"/>
        <dbReference type="ChEBI" id="CHEBI:29985"/>
        <dbReference type="ChEBI" id="CHEBI:30616"/>
        <dbReference type="ChEBI" id="CHEBI:43474"/>
        <dbReference type="ChEBI" id="CHEBI:58228"/>
        <dbReference type="ChEBI" id="CHEBI:58359"/>
        <dbReference type="ChEBI" id="CHEBI:456216"/>
        <dbReference type="EC" id="6.3.5.5"/>
    </reaction>
</comment>
<dbReference type="InterPro" id="IPR035686">
    <property type="entry name" value="CPSase_GATase1"/>
</dbReference>
<dbReference type="STRING" id="656914.SAMN00017405_2065"/>
<keyword evidence="4 11" id="KW-0436">Ligase</keyword>
<dbReference type="GO" id="GO:0006541">
    <property type="term" value="P:glutamine metabolic process"/>
    <property type="evidence" value="ECO:0007669"/>
    <property type="project" value="InterPro"/>
</dbReference>
<comment type="subunit">
    <text evidence="11">Composed of two chains; the small (or glutamine) chain promotes the hydrolysis of glutamine to ammonia, which is used by the large (or ammonia) chain to synthesize carbamoyl phosphate. Tetramer of heterodimers (alpha,beta)4.</text>
</comment>
<evidence type="ECO:0000256" key="8">
    <source>
        <dbReference type="ARBA" id="ARBA00022975"/>
    </source>
</evidence>
<dbReference type="PROSITE" id="PS51273">
    <property type="entry name" value="GATASE_TYPE_1"/>
    <property type="match status" value="1"/>
</dbReference>
<feature type="binding site" evidence="11">
    <location>
        <position position="254"/>
    </location>
    <ligand>
        <name>L-glutamine</name>
        <dbReference type="ChEBI" id="CHEBI:58359"/>
    </ligand>
</feature>
<keyword evidence="6 11" id="KW-0067">ATP-binding</keyword>
<evidence type="ECO:0000256" key="10">
    <source>
        <dbReference type="ARBA" id="ARBA00049285"/>
    </source>
</evidence>
<name>A0A1W1VHQ8_DESTI</name>
<dbReference type="Gene3D" id="3.40.50.880">
    <property type="match status" value="1"/>
</dbReference>
<dbReference type="OrthoDB" id="9804328at2"/>
<comment type="similarity">
    <text evidence="3 11">Belongs to the CarA family.</text>
</comment>
<dbReference type="InterPro" id="IPR050472">
    <property type="entry name" value="Anth_synth/Amidotransfase"/>
</dbReference>
<dbReference type="InterPro" id="IPR017926">
    <property type="entry name" value="GATASE"/>
</dbReference>
<dbReference type="GO" id="GO:0044205">
    <property type="term" value="P:'de novo' UMP biosynthetic process"/>
    <property type="evidence" value="ECO:0007669"/>
    <property type="project" value="UniProtKB-UniRule"/>
</dbReference>
<evidence type="ECO:0000256" key="4">
    <source>
        <dbReference type="ARBA" id="ARBA00022598"/>
    </source>
</evidence>
<dbReference type="EMBL" id="FWWT01000021">
    <property type="protein sequence ID" value="SMB92591.1"/>
    <property type="molecule type" value="Genomic_DNA"/>
</dbReference>
<dbReference type="NCBIfam" id="NF009475">
    <property type="entry name" value="PRK12838.1"/>
    <property type="match status" value="1"/>
</dbReference>
<dbReference type="InterPro" id="IPR029062">
    <property type="entry name" value="Class_I_gatase-like"/>
</dbReference>
<dbReference type="Pfam" id="PF00117">
    <property type="entry name" value="GATase"/>
    <property type="match status" value="1"/>
</dbReference>
<feature type="active site" evidence="11">
    <location>
        <position position="335"/>
    </location>
</feature>
<evidence type="ECO:0000256" key="9">
    <source>
        <dbReference type="ARBA" id="ARBA00048816"/>
    </source>
</evidence>
<dbReference type="UniPathway" id="UPA00070">
    <property type="reaction ID" value="UER00115"/>
</dbReference>
<comment type="pathway">
    <text evidence="1 11">Pyrimidine metabolism; UMP biosynthesis via de novo pathway; (S)-dihydroorotate from bicarbonate: step 1/3.</text>
</comment>
<dbReference type="RefSeq" id="WP_084053652.1">
    <property type="nucleotide sequence ID" value="NZ_FWWT01000021.1"/>
</dbReference>
<dbReference type="InterPro" id="IPR006274">
    <property type="entry name" value="CarbamoylP_synth_ssu"/>
</dbReference>
<dbReference type="InterPro" id="IPR036480">
    <property type="entry name" value="CarbP_synth_ssu_N_sf"/>
</dbReference>
<dbReference type="EC" id="6.3.5.5" evidence="11"/>
<evidence type="ECO:0000256" key="2">
    <source>
        <dbReference type="ARBA" id="ARBA00005077"/>
    </source>
</evidence>
<feature type="binding site" evidence="11">
    <location>
        <position position="293"/>
    </location>
    <ligand>
        <name>L-glutamine</name>
        <dbReference type="ChEBI" id="CHEBI:58359"/>
    </ligand>
</feature>
<dbReference type="GO" id="GO:0006526">
    <property type="term" value="P:L-arginine biosynthetic process"/>
    <property type="evidence" value="ECO:0007669"/>
    <property type="project" value="UniProtKB-UniRule"/>
</dbReference>
<dbReference type="Pfam" id="PF00988">
    <property type="entry name" value="CPSase_sm_chain"/>
    <property type="match status" value="1"/>
</dbReference>
<comment type="caution">
    <text evidence="11">Lacks conserved residue(s) required for the propagation of feature annotation.</text>
</comment>
<protein>
    <recommendedName>
        <fullName evidence="11">Carbamoyl phosphate synthase small chain</fullName>
        <ecNumber evidence="11">6.3.5.5</ecNumber>
    </recommendedName>
    <alternativeName>
        <fullName evidence="11">Carbamoyl phosphate synthetase glutamine chain</fullName>
    </alternativeName>
</protein>
<feature type="binding site" evidence="11">
    <location>
        <position position="222"/>
    </location>
    <ligand>
        <name>L-glutamine</name>
        <dbReference type="ChEBI" id="CHEBI:58359"/>
    </ligand>
</feature>
<dbReference type="PRINTS" id="PR00096">
    <property type="entry name" value="GATASE"/>
</dbReference>
<keyword evidence="7 11" id="KW-0315">Glutamine amidotransferase</keyword>
<evidence type="ECO:0000256" key="7">
    <source>
        <dbReference type="ARBA" id="ARBA00022962"/>
    </source>
</evidence>
<feature type="binding site" evidence="11">
    <location>
        <position position="294"/>
    </location>
    <ligand>
        <name>L-glutamine</name>
        <dbReference type="ChEBI" id="CHEBI:58359"/>
    </ligand>
</feature>
<comment type="pathway">
    <text evidence="2 11">Amino-acid biosynthesis; L-arginine biosynthesis; carbamoyl phosphate from bicarbonate: step 1/1.</text>
</comment>
<evidence type="ECO:0000256" key="1">
    <source>
        <dbReference type="ARBA" id="ARBA00004812"/>
    </source>
</evidence>
<dbReference type="SMART" id="SM01097">
    <property type="entry name" value="CPSase_sm_chain"/>
    <property type="match status" value="1"/>
</dbReference>
<keyword evidence="8 11" id="KW-0665">Pyrimidine biosynthesis</keyword>
<feature type="active site" evidence="11">
    <location>
        <position position="333"/>
    </location>
</feature>
<reference evidence="13 14" key="1">
    <citation type="submission" date="2017-04" db="EMBL/GenBank/DDBJ databases">
        <authorList>
            <person name="Afonso C.L."/>
            <person name="Miller P.J."/>
            <person name="Scott M.A."/>
            <person name="Spackman E."/>
            <person name="Goraichik I."/>
            <person name="Dimitrov K.M."/>
            <person name="Suarez D.L."/>
            <person name="Swayne D.E."/>
        </authorList>
    </citation>
    <scope>NUCLEOTIDE SEQUENCE [LARGE SCALE GENOMIC DNA]</scope>
    <source>
        <strain evidence="13 14">DSM 11270</strain>
    </source>
</reference>
<dbReference type="HAMAP" id="MF_01209">
    <property type="entry name" value="CPSase_S_chain"/>
    <property type="match status" value="1"/>
</dbReference>
<dbReference type="NCBIfam" id="TIGR01368">
    <property type="entry name" value="CPSaseIIsmall"/>
    <property type="match status" value="1"/>
</dbReference>
<gene>
    <name evidence="11" type="primary">carA</name>
    <name evidence="13" type="ORF">SAMN00017405_2065</name>
</gene>
<dbReference type="UniPathway" id="UPA00068">
    <property type="reaction ID" value="UER00171"/>
</dbReference>
<evidence type="ECO:0000313" key="14">
    <source>
        <dbReference type="Proteomes" id="UP000192731"/>
    </source>
</evidence>